<dbReference type="AlphaFoldDB" id="A0A1G4IX73"/>
<organism evidence="2 3">
    <name type="scientific">Lachancea mirantina</name>
    <dbReference type="NCBI Taxonomy" id="1230905"/>
    <lineage>
        <taxon>Eukaryota</taxon>
        <taxon>Fungi</taxon>
        <taxon>Dikarya</taxon>
        <taxon>Ascomycota</taxon>
        <taxon>Saccharomycotina</taxon>
        <taxon>Saccharomycetes</taxon>
        <taxon>Saccharomycetales</taxon>
        <taxon>Saccharomycetaceae</taxon>
        <taxon>Lachancea</taxon>
    </lineage>
</organism>
<dbReference type="InterPro" id="IPR007224">
    <property type="entry name" value="TIF_Rrn11"/>
</dbReference>
<name>A0A1G4IX73_9SACH</name>
<gene>
    <name evidence="2" type="ORF">LAMI_0B07338G</name>
</gene>
<dbReference type="PANTHER" id="PTHR28244:SF1">
    <property type="entry name" value="RNA POLYMERASE I-SPECIFIC TRANSCRIPTION INITIATION FACTOR RRN11"/>
    <property type="match status" value="1"/>
</dbReference>
<dbReference type="OrthoDB" id="2159786at2759"/>
<dbReference type="STRING" id="1230905.A0A1G4IX73"/>
<accession>A0A1G4IX73</accession>
<dbReference type="InterPro" id="IPR053029">
    <property type="entry name" value="RNA_pol_I-specific_init_factor"/>
</dbReference>
<protein>
    <submittedName>
        <fullName evidence="2">LAMI_0B07338g1_1</fullName>
    </submittedName>
</protein>
<proteinExistence type="predicted"/>
<dbReference type="GO" id="GO:0001164">
    <property type="term" value="F:RNA polymerase I core promoter sequence-specific DNA binding"/>
    <property type="evidence" value="ECO:0007669"/>
    <property type="project" value="InterPro"/>
</dbReference>
<sequence>MFEVPLAKTDKNSSCMRKVKYHYVDVLRRKHAEMGSAACGNGLPTPECSAAEDEDNGSTVSGDSARARRRKRRIRSVLGLACSDSDYSDYDVDEDEEEDQNYERVYHSMHEKPQETFEVWATDKRKLQPINKNFVTFAECHDLERYAQRRIEPHLARASKTVRCSFDAIKSGQEVIPVRNNTSHHMAHVHRLNDLLHVAVLERQWKFAYRCFCVLIRLPDIDIRSIWGLGVRILHEMAGSDPQIGTSQQFLEWLSSVYSRKSNYNQTINHKLDPVFRLGSRTHTAKFVTTWLWEILLDTCPNETEGAFIGAQEMKANERKSNYLIEKLSEMVLVPPYMDDPEIWFIYALCHLVQADLLSRQFLQDYVPTNTSHRNIASNQVVQHITHAKNYLSVSASKDKNFTFPEKAILHQLSVFESRLYRSDHSSTSTNSPALKPDAFLESKVLDTLDPLDADASAFEEEQLHYRPFETMETIHFGQTSDSGDTSDGIESF</sequence>
<dbReference type="EMBL" id="LT598464">
    <property type="protein sequence ID" value="SCU81709.1"/>
    <property type="molecule type" value="Genomic_DNA"/>
</dbReference>
<dbReference type="GO" id="GO:0001181">
    <property type="term" value="F:RNA polymerase I general transcription initiation factor activity"/>
    <property type="evidence" value="ECO:0007669"/>
    <property type="project" value="InterPro"/>
</dbReference>
<keyword evidence="3" id="KW-1185">Reference proteome</keyword>
<reference evidence="2 3" key="1">
    <citation type="submission" date="2016-03" db="EMBL/GenBank/DDBJ databases">
        <authorList>
            <person name="Devillers H."/>
        </authorList>
    </citation>
    <scope>NUCLEOTIDE SEQUENCE [LARGE SCALE GENOMIC DNA]</scope>
    <source>
        <strain evidence="2">CBS 11717</strain>
    </source>
</reference>
<dbReference type="GO" id="GO:0017025">
    <property type="term" value="F:TBP-class protein binding"/>
    <property type="evidence" value="ECO:0007669"/>
    <property type="project" value="TreeGrafter"/>
</dbReference>
<feature type="region of interest" description="Disordered" evidence="1">
    <location>
        <begin position="49"/>
        <end position="68"/>
    </location>
</feature>
<dbReference type="Pfam" id="PF04090">
    <property type="entry name" value="Rrn11"/>
    <property type="match status" value="1"/>
</dbReference>
<evidence type="ECO:0000256" key="1">
    <source>
        <dbReference type="SAM" id="MobiDB-lite"/>
    </source>
</evidence>
<evidence type="ECO:0000313" key="2">
    <source>
        <dbReference type="EMBL" id="SCU81709.1"/>
    </source>
</evidence>
<dbReference type="GO" id="GO:0070860">
    <property type="term" value="C:RNA polymerase I core factor complex"/>
    <property type="evidence" value="ECO:0007669"/>
    <property type="project" value="TreeGrafter"/>
</dbReference>
<evidence type="ECO:0000313" key="3">
    <source>
        <dbReference type="Proteomes" id="UP000191024"/>
    </source>
</evidence>
<dbReference type="PANTHER" id="PTHR28244">
    <property type="entry name" value="RNA POLYMERASE I-SPECIFIC TRANSCRIPTION INITIATION FACTOR RRN11"/>
    <property type="match status" value="1"/>
</dbReference>
<dbReference type="GO" id="GO:0042790">
    <property type="term" value="P:nucleolar large rRNA transcription by RNA polymerase I"/>
    <property type="evidence" value="ECO:0007669"/>
    <property type="project" value="TreeGrafter"/>
</dbReference>
<dbReference type="Proteomes" id="UP000191024">
    <property type="component" value="Chromosome B"/>
</dbReference>